<dbReference type="PRINTS" id="PR00926">
    <property type="entry name" value="MITOCARRIER"/>
</dbReference>
<evidence type="ECO:0000256" key="13">
    <source>
        <dbReference type="ARBA" id="ARBA00023136"/>
    </source>
</evidence>
<dbReference type="PROSITE" id="PS50920">
    <property type="entry name" value="SOLCAR"/>
    <property type="match status" value="3"/>
</dbReference>
<feature type="domain" description="EF-hand" evidence="17">
    <location>
        <begin position="91"/>
        <end position="126"/>
    </location>
</feature>
<protein>
    <recommendedName>
        <fullName evidence="4">Mitochondrial thiamine pyrophosphate carrier 1</fullName>
    </recommendedName>
</protein>
<dbReference type="OMA" id="VISYAEW"/>
<feature type="domain" description="EF-hand" evidence="17">
    <location>
        <begin position="127"/>
        <end position="162"/>
    </location>
</feature>
<reference evidence="19" key="1">
    <citation type="journal article" date="2009" name="Genome Res.">
        <title>Comparative genomic analyses of the human fungal pathogens Coccidioides and their relatives.</title>
        <authorList>
            <person name="Sharpton T.J."/>
            <person name="Stajich J.E."/>
            <person name="Rounsley S.D."/>
            <person name="Gardner M.J."/>
            <person name="Wortman J.R."/>
            <person name="Jordar V.S."/>
            <person name="Maiti R."/>
            <person name="Kodira C.D."/>
            <person name="Neafsey D.E."/>
            <person name="Zeng Q."/>
            <person name="Hung C.-Y."/>
            <person name="McMahan C."/>
            <person name="Muszewska A."/>
            <person name="Grynberg M."/>
            <person name="Mandel M.A."/>
            <person name="Kellner E.M."/>
            <person name="Barker B.M."/>
            <person name="Galgiani J.N."/>
            <person name="Orbach M.J."/>
            <person name="Kirkland T.N."/>
            <person name="Cole G.T."/>
            <person name="Henn M.R."/>
            <person name="Birren B.W."/>
            <person name="Taylor J.W."/>
        </authorList>
    </citation>
    <scope>NUCLEOTIDE SEQUENCE [LARGE SCALE GENOMIC DNA]</scope>
    <source>
        <strain evidence="19">UAMH 1704</strain>
    </source>
</reference>
<feature type="repeat" description="Solcar" evidence="14">
    <location>
        <begin position="412"/>
        <end position="486"/>
    </location>
</feature>
<dbReference type="InterPro" id="IPR011992">
    <property type="entry name" value="EF-hand-dom_pair"/>
</dbReference>
<keyword evidence="7" id="KW-0479">Metal-binding</keyword>
<evidence type="ECO:0000256" key="9">
    <source>
        <dbReference type="ARBA" id="ARBA00022792"/>
    </source>
</evidence>
<dbReference type="FunFam" id="1.50.40.10:FF:000016">
    <property type="entry name" value="Solute carrier family 25 member 23"/>
    <property type="match status" value="1"/>
</dbReference>
<sequence>MRRESQHERDERVNDLWETLDVRRSGHVDLKDFKRGLKKMDHQQPAAYVRVLTVIPALKNADSLLKDILAAVDTSGDGQMQFNEFRIFVEHAERELWQLFESIDRDHDGHVDKEELKSAFARAGLTVRKSKLDQFFSEMDTNNDGVISFEEWRDFLLFLPANPTHSSNMRAILSYYSATGNLNPEGDVHINEPFQGLGTDHQFPTSSLPKPTNLALSDSHTPSSFASQATVPDVPVTPLGRESPRDNMYRYHPDGTVILPDGFDPEWLSVPWTVSLWLYFRYIEHILTESTPHLGYFLAGGAAGVVSRTATAPLDRLKVYLIAQTKSHSIAANVAKSGSAVEAAEWMAWPLVQALKELWRAGGIRSLFAGNGLNVAKVMPESAIKFGAYEASRRMFAGFEGHHDPKQLLPVSQFLAGGIGGMVSHRMQCETVEGGLRGNRLIIATAQKMWSANGLFAYYRGLQLGLIGMFPFAAIDLMTFEYLKSTLISRKARLLHCHEEDAPLSNFTTGAIGAFSGALSASMVYPLNVLRTRLQAQGTVLHKPTYTGVMDVARKTFESEGFRGLYRGLTPNLLKVVPSVSISYVVYENSKRLLGLG</sequence>
<dbReference type="InterPro" id="IPR018247">
    <property type="entry name" value="EF_Hand_1_Ca_BS"/>
</dbReference>
<comment type="similarity">
    <text evidence="3 15">Belongs to the mitochondrial carrier (TC 2.A.29) family.</text>
</comment>
<feature type="repeat" description="Solcar" evidence="14">
    <location>
        <begin position="504"/>
        <end position="593"/>
    </location>
</feature>
<organism evidence="18 19">
    <name type="scientific">Uncinocarpus reesii (strain UAMH 1704)</name>
    <dbReference type="NCBI Taxonomy" id="336963"/>
    <lineage>
        <taxon>Eukaryota</taxon>
        <taxon>Fungi</taxon>
        <taxon>Dikarya</taxon>
        <taxon>Ascomycota</taxon>
        <taxon>Pezizomycotina</taxon>
        <taxon>Eurotiomycetes</taxon>
        <taxon>Eurotiomycetidae</taxon>
        <taxon>Onygenales</taxon>
        <taxon>Onygenaceae</taxon>
        <taxon>Uncinocarpus</taxon>
    </lineage>
</organism>
<evidence type="ECO:0000256" key="14">
    <source>
        <dbReference type="PROSITE-ProRule" id="PRU00282"/>
    </source>
</evidence>
<keyword evidence="13 14" id="KW-0472">Membrane</keyword>
<evidence type="ECO:0000256" key="6">
    <source>
        <dbReference type="ARBA" id="ARBA00022692"/>
    </source>
</evidence>
<dbReference type="PROSITE" id="PS00018">
    <property type="entry name" value="EF_HAND_1"/>
    <property type="match status" value="2"/>
</dbReference>
<keyword evidence="11" id="KW-1133">Transmembrane helix</keyword>
<proteinExistence type="inferred from homology"/>
<dbReference type="PROSITE" id="PS50222">
    <property type="entry name" value="EF_HAND_2"/>
    <property type="match status" value="3"/>
</dbReference>
<evidence type="ECO:0000256" key="8">
    <source>
        <dbReference type="ARBA" id="ARBA00022737"/>
    </source>
</evidence>
<evidence type="ECO:0000256" key="12">
    <source>
        <dbReference type="ARBA" id="ARBA00023128"/>
    </source>
</evidence>
<keyword evidence="9" id="KW-0999">Mitochondrion inner membrane</keyword>
<comment type="function">
    <text evidence="1">Mitochondrial transporter that mediates uptake of thiamine pyrophosphate (ThPP) into mitochondria.</text>
</comment>
<feature type="repeat" description="Solcar" evidence="14">
    <location>
        <begin position="291"/>
        <end position="395"/>
    </location>
</feature>
<dbReference type="InterPro" id="IPR018108">
    <property type="entry name" value="MCP_transmembrane"/>
</dbReference>
<keyword evidence="8" id="KW-0677">Repeat</keyword>
<dbReference type="AlphaFoldDB" id="C4JDQ5"/>
<feature type="domain" description="EF-hand" evidence="17">
    <location>
        <begin position="8"/>
        <end position="43"/>
    </location>
</feature>
<dbReference type="eggNOG" id="KOG0036">
    <property type="taxonomic scope" value="Eukaryota"/>
</dbReference>
<evidence type="ECO:0000256" key="16">
    <source>
        <dbReference type="SAM" id="MobiDB-lite"/>
    </source>
</evidence>
<dbReference type="SUPFAM" id="SSF47473">
    <property type="entry name" value="EF-hand"/>
    <property type="match status" value="1"/>
</dbReference>
<dbReference type="Pfam" id="PF13499">
    <property type="entry name" value="EF-hand_7"/>
    <property type="match status" value="1"/>
</dbReference>
<dbReference type="VEuPathDB" id="FungiDB:UREG_00367"/>
<evidence type="ECO:0000256" key="5">
    <source>
        <dbReference type="ARBA" id="ARBA00022448"/>
    </source>
</evidence>
<dbReference type="Proteomes" id="UP000002058">
    <property type="component" value="Unassembled WGS sequence"/>
</dbReference>
<evidence type="ECO:0000313" key="19">
    <source>
        <dbReference type="Proteomes" id="UP000002058"/>
    </source>
</evidence>
<keyword evidence="6 14" id="KW-0812">Transmembrane</keyword>
<dbReference type="FunCoup" id="C4JDQ5">
    <property type="interactions" value="4"/>
</dbReference>
<dbReference type="SUPFAM" id="SSF103506">
    <property type="entry name" value="Mitochondrial carrier"/>
    <property type="match status" value="1"/>
</dbReference>
<dbReference type="STRING" id="336963.C4JDQ5"/>
<dbReference type="SMART" id="SM00054">
    <property type="entry name" value="EFh"/>
    <property type="match status" value="4"/>
</dbReference>
<feature type="compositionally biased region" description="Polar residues" evidence="16">
    <location>
        <begin position="219"/>
        <end position="230"/>
    </location>
</feature>
<dbReference type="InParanoid" id="C4JDQ5"/>
<keyword evidence="19" id="KW-1185">Reference proteome</keyword>
<keyword evidence="5 15" id="KW-0813">Transport</keyword>
<evidence type="ECO:0000256" key="11">
    <source>
        <dbReference type="ARBA" id="ARBA00022989"/>
    </source>
</evidence>
<accession>C4JDQ5</accession>
<keyword evidence="12" id="KW-0496">Mitochondrion</keyword>
<dbReference type="InterPro" id="IPR002048">
    <property type="entry name" value="EF_hand_dom"/>
</dbReference>
<dbReference type="Gene3D" id="1.10.238.10">
    <property type="entry name" value="EF-hand"/>
    <property type="match status" value="1"/>
</dbReference>
<gene>
    <name evidence="18" type="ORF">UREG_00367</name>
</gene>
<dbReference type="GO" id="GO:0055085">
    <property type="term" value="P:transmembrane transport"/>
    <property type="evidence" value="ECO:0007669"/>
    <property type="project" value="InterPro"/>
</dbReference>
<evidence type="ECO:0000256" key="4">
    <source>
        <dbReference type="ARBA" id="ARBA00021935"/>
    </source>
</evidence>
<evidence type="ECO:0000259" key="17">
    <source>
        <dbReference type="PROSITE" id="PS50222"/>
    </source>
</evidence>
<evidence type="ECO:0000256" key="1">
    <source>
        <dbReference type="ARBA" id="ARBA00002238"/>
    </source>
</evidence>
<evidence type="ECO:0000256" key="10">
    <source>
        <dbReference type="ARBA" id="ARBA00022837"/>
    </source>
</evidence>
<dbReference type="GO" id="GO:0005509">
    <property type="term" value="F:calcium ion binding"/>
    <property type="evidence" value="ECO:0007669"/>
    <property type="project" value="InterPro"/>
</dbReference>
<dbReference type="InterPro" id="IPR002067">
    <property type="entry name" value="MCP"/>
</dbReference>
<dbReference type="GO" id="GO:0005743">
    <property type="term" value="C:mitochondrial inner membrane"/>
    <property type="evidence" value="ECO:0007669"/>
    <property type="project" value="UniProtKB-SubCell"/>
</dbReference>
<name>C4JDQ5_UNCRE</name>
<dbReference type="Gene3D" id="1.50.40.10">
    <property type="entry name" value="Mitochondrial carrier domain"/>
    <property type="match status" value="1"/>
</dbReference>
<keyword evidence="10" id="KW-0106">Calcium</keyword>
<evidence type="ECO:0000256" key="3">
    <source>
        <dbReference type="ARBA" id="ARBA00006375"/>
    </source>
</evidence>
<dbReference type="Pfam" id="PF00153">
    <property type="entry name" value="Mito_carr"/>
    <property type="match status" value="3"/>
</dbReference>
<dbReference type="CDD" id="cd00051">
    <property type="entry name" value="EFh"/>
    <property type="match status" value="1"/>
</dbReference>
<dbReference type="PANTHER" id="PTHR24089">
    <property type="entry name" value="SOLUTE CARRIER FAMILY 25"/>
    <property type="match status" value="1"/>
</dbReference>
<dbReference type="KEGG" id="ure:UREG_00367"/>
<feature type="region of interest" description="Disordered" evidence="16">
    <location>
        <begin position="219"/>
        <end position="239"/>
    </location>
</feature>
<dbReference type="HOGENOM" id="CLU_015166_2_2_1"/>
<evidence type="ECO:0000313" key="18">
    <source>
        <dbReference type="EMBL" id="EEP75521.1"/>
    </source>
</evidence>
<evidence type="ECO:0000256" key="15">
    <source>
        <dbReference type="RuleBase" id="RU000488"/>
    </source>
</evidence>
<dbReference type="EMBL" id="CH476615">
    <property type="protein sequence ID" value="EEP75521.1"/>
    <property type="molecule type" value="Genomic_DNA"/>
</dbReference>
<dbReference type="GeneID" id="8444450"/>
<evidence type="ECO:0000256" key="2">
    <source>
        <dbReference type="ARBA" id="ARBA00004448"/>
    </source>
</evidence>
<dbReference type="InterPro" id="IPR023395">
    <property type="entry name" value="MCP_dom_sf"/>
</dbReference>
<dbReference type="RefSeq" id="XP_002540854.1">
    <property type="nucleotide sequence ID" value="XM_002540808.1"/>
</dbReference>
<comment type="subcellular location">
    <subcellularLocation>
        <location evidence="2">Mitochondrion inner membrane</location>
        <topology evidence="2">Multi-pass membrane protein</topology>
    </subcellularLocation>
</comment>
<dbReference type="OrthoDB" id="270584at2759"/>
<evidence type="ECO:0000256" key="7">
    <source>
        <dbReference type="ARBA" id="ARBA00022723"/>
    </source>
</evidence>